<protein>
    <recommendedName>
        <fullName evidence="3">DUF952 domain-containing protein</fullName>
    </recommendedName>
</protein>
<sequence>MVSEVELMNERLILHVTFLKDWNASLQTGNYSADTLATEGFIHCSKVDQVVRVANFLFQNRKNLLLLCIDSKKPALLRGSGKWSSDLSEVMLRGISEEHGFSLNCCRTIFS</sequence>
<dbReference type="SUPFAM" id="SSF56399">
    <property type="entry name" value="ADP-ribosylation"/>
    <property type="match status" value="1"/>
</dbReference>
<evidence type="ECO:0000313" key="1">
    <source>
        <dbReference type="EMBL" id="PKK90354.1"/>
    </source>
</evidence>
<gene>
    <name evidence="1" type="ORF">CVV64_10350</name>
</gene>
<accession>A0A2N1PPU9</accession>
<dbReference type="Proteomes" id="UP000233256">
    <property type="component" value="Unassembled WGS sequence"/>
</dbReference>
<dbReference type="AlphaFoldDB" id="A0A2N1PPU9"/>
<evidence type="ECO:0008006" key="3">
    <source>
        <dbReference type="Google" id="ProtNLM"/>
    </source>
</evidence>
<reference evidence="1 2" key="1">
    <citation type="journal article" date="2017" name="ISME J.">
        <title>Potential for microbial H2 and metal transformations associated with novel bacteria and archaea in deep terrestrial subsurface sediments.</title>
        <authorList>
            <person name="Hernsdorf A.W."/>
            <person name="Amano Y."/>
            <person name="Miyakawa K."/>
            <person name="Ise K."/>
            <person name="Suzuki Y."/>
            <person name="Anantharaman K."/>
            <person name="Probst A."/>
            <person name="Burstein D."/>
            <person name="Thomas B.C."/>
            <person name="Banfield J.F."/>
        </authorList>
    </citation>
    <scope>NUCLEOTIDE SEQUENCE [LARGE SCALE GENOMIC DNA]</scope>
    <source>
        <strain evidence="1">HGW-Wallbacteria-1</strain>
    </source>
</reference>
<proteinExistence type="predicted"/>
<dbReference type="EMBL" id="PGXC01000006">
    <property type="protein sequence ID" value="PKK90354.1"/>
    <property type="molecule type" value="Genomic_DNA"/>
</dbReference>
<dbReference type="Pfam" id="PF06108">
    <property type="entry name" value="DUF952"/>
    <property type="match status" value="1"/>
</dbReference>
<dbReference type="InterPro" id="IPR009297">
    <property type="entry name" value="DUF952"/>
</dbReference>
<name>A0A2N1PPU9_9BACT</name>
<organism evidence="1 2">
    <name type="scientific">Candidatus Wallbacteria bacterium HGW-Wallbacteria-1</name>
    <dbReference type="NCBI Taxonomy" id="2013854"/>
    <lineage>
        <taxon>Bacteria</taxon>
        <taxon>Candidatus Walliibacteriota</taxon>
    </lineage>
</organism>
<comment type="caution">
    <text evidence="1">The sequence shown here is derived from an EMBL/GenBank/DDBJ whole genome shotgun (WGS) entry which is preliminary data.</text>
</comment>
<dbReference type="Gene3D" id="3.20.170.20">
    <property type="entry name" value="Protein of unknown function DUF952"/>
    <property type="match status" value="1"/>
</dbReference>
<evidence type="ECO:0000313" key="2">
    <source>
        <dbReference type="Proteomes" id="UP000233256"/>
    </source>
</evidence>